<feature type="compositionally biased region" description="Basic residues" evidence="1">
    <location>
        <begin position="58"/>
        <end position="74"/>
    </location>
</feature>
<evidence type="ECO:0000313" key="3">
    <source>
        <dbReference type="Proteomes" id="UP001497480"/>
    </source>
</evidence>
<reference evidence="2 3" key="1">
    <citation type="submission" date="2024-03" db="EMBL/GenBank/DDBJ databases">
        <authorList>
            <person name="Martinez-Hernandez J."/>
        </authorList>
    </citation>
    <scope>NUCLEOTIDE SEQUENCE [LARGE SCALE GENOMIC DNA]</scope>
</reference>
<proteinExistence type="predicted"/>
<dbReference type="Proteomes" id="UP001497480">
    <property type="component" value="Unassembled WGS sequence"/>
</dbReference>
<keyword evidence="3" id="KW-1185">Reference proteome</keyword>
<sequence>MQSEKKIIKVKPNWFDRLREKKGIPTGSSPDLGTFLLSEANSNPPIPHFPENTQNLPLRRRPRKQAHPTKRVLGSHHASTSSSPTDAAPVAPVAPAAAVAPVAAVAPAAPVAPADPADLQEGEAPIPVVENPPRFRVNIIQPPFHPMEEDEEEEEEDEEEEEEEEESNITDEANSARMDYLNQFDEESSEPSVGDDDSSDNSGASVIFG</sequence>
<feature type="region of interest" description="Disordered" evidence="1">
    <location>
        <begin position="108"/>
        <end position="209"/>
    </location>
</feature>
<feature type="compositionally biased region" description="Acidic residues" evidence="1">
    <location>
        <begin position="148"/>
        <end position="169"/>
    </location>
</feature>
<protein>
    <submittedName>
        <fullName evidence="2">Uncharacterized protein</fullName>
    </submittedName>
</protein>
<evidence type="ECO:0000313" key="2">
    <source>
        <dbReference type="EMBL" id="CAL0319568.1"/>
    </source>
</evidence>
<feature type="compositionally biased region" description="Acidic residues" evidence="1">
    <location>
        <begin position="184"/>
        <end position="199"/>
    </location>
</feature>
<feature type="region of interest" description="Disordered" evidence="1">
    <location>
        <begin position="20"/>
        <end position="92"/>
    </location>
</feature>
<dbReference type="AlphaFoldDB" id="A0AAV1XE32"/>
<organism evidence="2 3">
    <name type="scientific">Lupinus luteus</name>
    <name type="common">European yellow lupine</name>
    <dbReference type="NCBI Taxonomy" id="3873"/>
    <lineage>
        <taxon>Eukaryota</taxon>
        <taxon>Viridiplantae</taxon>
        <taxon>Streptophyta</taxon>
        <taxon>Embryophyta</taxon>
        <taxon>Tracheophyta</taxon>
        <taxon>Spermatophyta</taxon>
        <taxon>Magnoliopsida</taxon>
        <taxon>eudicotyledons</taxon>
        <taxon>Gunneridae</taxon>
        <taxon>Pentapetalae</taxon>
        <taxon>rosids</taxon>
        <taxon>fabids</taxon>
        <taxon>Fabales</taxon>
        <taxon>Fabaceae</taxon>
        <taxon>Papilionoideae</taxon>
        <taxon>50 kb inversion clade</taxon>
        <taxon>genistoids sensu lato</taxon>
        <taxon>core genistoids</taxon>
        <taxon>Genisteae</taxon>
        <taxon>Lupinus</taxon>
    </lineage>
</organism>
<accession>A0AAV1XE32</accession>
<feature type="compositionally biased region" description="Low complexity" evidence="1">
    <location>
        <begin position="200"/>
        <end position="209"/>
    </location>
</feature>
<name>A0AAV1XE32_LUPLU</name>
<gene>
    <name evidence="2" type="ORF">LLUT_LOCUS20628</name>
</gene>
<comment type="caution">
    <text evidence="2">The sequence shown here is derived from an EMBL/GenBank/DDBJ whole genome shotgun (WGS) entry which is preliminary data.</text>
</comment>
<feature type="compositionally biased region" description="Low complexity" evidence="1">
    <location>
        <begin position="108"/>
        <end position="117"/>
    </location>
</feature>
<evidence type="ECO:0000256" key="1">
    <source>
        <dbReference type="SAM" id="MobiDB-lite"/>
    </source>
</evidence>
<dbReference type="EMBL" id="CAXHTB010000014">
    <property type="protein sequence ID" value="CAL0319568.1"/>
    <property type="molecule type" value="Genomic_DNA"/>
</dbReference>